<gene>
    <name evidence="8" type="ORF">DEO45_15840</name>
</gene>
<feature type="transmembrane region" description="Helical" evidence="6">
    <location>
        <begin position="184"/>
        <end position="205"/>
    </location>
</feature>
<organism evidence="8 9">
    <name type="scientific">Rhodanobacter denitrificans</name>
    <dbReference type="NCBI Taxonomy" id="666685"/>
    <lineage>
        <taxon>Bacteria</taxon>
        <taxon>Pseudomonadati</taxon>
        <taxon>Pseudomonadota</taxon>
        <taxon>Gammaproteobacteria</taxon>
        <taxon>Lysobacterales</taxon>
        <taxon>Rhodanobacteraceae</taxon>
        <taxon>Rhodanobacter</taxon>
    </lineage>
</organism>
<reference evidence="8 9" key="1">
    <citation type="submission" date="2018-05" db="EMBL/GenBank/DDBJ databases">
        <title>Draft genome sequence of Rhodanobacter denitrificans Yn1 isolated from gold copper mine.</title>
        <authorList>
            <person name="Yang N."/>
            <person name="Mazhar H.S."/>
            <person name="Rensing C."/>
        </authorList>
    </citation>
    <scope>NUCLEOTIDE SEQUENCE [LARGE SCALE GENOMIC DNA]</scope>
    <source>
        <strain evidence="8 9">Yn1</strain>
    </source>
</reference>
<dbReference type="Proteomes" id="UP000252387">
    <property type="component" value="Unassembled WGS sequence"/>
</dbReference>
<feature type="transmembrane region" description="Helical" evidence="6">
    <location>
        <begin position="364"/>
        <end position="383"/>
    </location>
</feature>
<dbReference type="InterPro" id="IPR011701">
    <property type="entry name" value="MFS"/>
</dbReference>
<keyword evidence="2" id="KW-1003">Cell membrane</keyword>
<protein>
    <submittedName>
        <fullName evidence="8">MFS transporter</fullName>
    </submittedName>
</protein>
<comment type="caution">
    <text evidence="8">The sequence shown here is derived from an EMBL/GenBank/DDBJ whole genome shotgun (WGS) entry which is preliminary data.</text>
</comment>
<dbReference type="PANTHER" id="PTHR23513">
    <property type="entry name" value="INTEGRAL MEMBRANE EFFLUX PROTEIN-RELATED"/>
    <property type="match status" value="1"/>
</dbReference>
<feature type="transmembrane region" description="Helical" evidence="6">
    <location>
        <begin position="330"/>
        <end position="352"/>
    </location>
</feature>
<comment type="subcellular location">
    <subcellularLocation>
        <location evidence="1">Cell membrane</location>
        <topology evidence="1">Multi-pass membrane protein</topology>
    </subcellularLocation>
</comment>
<dbReference type="GO" id="GO:0022857">
    <property type="term" value="F:transmembrane transporter activity"/>
    <property type="evidence" value="ECO:0007669"/>
    <property type="project" value="InterPro"/>
</dbReference>
<evidence type="ECO:0000313" key="8">
    <source>
        <dbReference type="EMBL" id="RCS28672.1"/>
    </source>
</evidence>
<evidence type="ECO:0000256" key="3">
    <source>
        <dbReference type="ARBA" id="ARBA00022692"/>
    </source>
</evidence>
<proteinExistence type="predicted"/>
<sequence length="430" mass="43488">MSTAPRPSLFANHNFTLLFGGSTISAIGDQFTLVALPWLVLKLTGDPAALGLVLAAMALPRAAFMLIGGAVVDRMSPRRVLLGARAVNALLVSLLAVLVLAGAIGMGMVYALALGIGLSTAFAYPAGSAILPQLIPPQQLQPANALFMGMRQLSMIVGPAIAGLLISVGAHGGRGNGVTDASGLGLAFGIDAVSFLFSLGSLMLIRIHSDRHPKAPVGGVLANVASGIRNVWADLPLRAFILYAAVVSVFVGGPIQVGLPVLADTRLNLGAASLGILMTANGGGMLLGSALSGVATRLVRGRLGLMVLGIDSLAGLALATLALVHSTFAGAVLLACTGMLAGIAQIAIVSWIQRRVAPEMMGRTMSVLMFTFMGLGPLSAAIAGSLLKAISLPELFVGAGLMLTAIALGCMGNPALRSIGAAKPDITLAS</sequence>
<evidence type="ECO:0000259" key="7">
    <source>
        <dbReference type="PROSITE" id="PS50850"/>
    </source>
</evidence>
<dbReference type="PANTHER" id="PTHR23513:SF6">
    <property type="entry name" value="MAJOR FACILITATOR SUPERFAMILY ASSOCIATED DOMAIN-CONTAINING PROTEIN"/>
    <property type="match status" value="1"/>
</dbReference>
<dbReference type="RefSeq" id="WP_114345665.1">
    <property type="nucleotide sequence ID" value="NZ_QFWQ01000011.1"/>
</dbReference>
<keyword evidence="4 6" id="KW-1133">Transmembrane helix</keyword>
<dbReference type="Pfam" id="PF07690">
    <property type="entry name" value="MFS_1"/>
    <property type="match status" value="1"/>
</dbReference>
<dbReference type="Gene3D" id="1.20.1250.20">
    <property type="entry name" value="MFS general substrate transporter like domains"/>
    <property type="match status" value="1"/>
</dbReference>
<dbReference type="GO" id="GO:0005886">
    <property type="term" value="C:plasma membrane"/>
    <property type="evidence" value="ECO:0007669"/>
    <property type="project" value="UniProtKB-SubCell"/>
</dbReference>
<dbReference type="PROSITE" id="PS50850">
    <property type="entry name" value="MFS"/>
    <property type="match status" value="1"/>
</dbReference>
<evidence type="ECO:0000256" key="1">
    <source>
        <dbReference type="ARBA" id="ARBA00004651"/>
    </source>
</evidence>
<evidence type="ECO:0000256" key="2">
    <source>
        <dbReference type="ARBA" id="ARBA00022475"/>
    </source>
</evidence>
<feature type="transmembrane region" description="Helical" evidence="6">
    <location>
        <begin position="240"/>
        <end position="263"/>
    </location>
</feature>
<feature type="domain" description="Major facilitator superfamily (MFS) profile" evidence="7">
    <location>
        <begin position="9"/>
        <end position="417"/>
    </location>
</feature>
<keyword evidence="3 6" id="KW-0812">Transmembrane</keyword>
<accession>A0A368K9R3</accession>
<dbReference type="SUPFAM" id="SSF103473">
    <property type="entry name" value="MFS general substrate transporter"/>
    <property type="match status" value="1"/>
</dbReference>
<feature type="transmembrane region" description="Helical" evidence="6">
    <location>
        <begin position="84"/>
        <end position="104"/>
    </location>
</feature>
<name>A0A368K9R3_9GAMM</name>
<dbReference type="EMBL" id="QFWQ01000011">
    <property type="protein sequence ID" value="RCS28672.1"/>
    <property type="molecule type" value="Genomic_DNA"/>
</dbReference>
<dbReference type="CDD" id="cd06173">
    <property type="entry name" value="MFS_MefA_like"/>
    <property type="match status" value="1"/>
</dbReference>
<dbReference type="AlphaFoldDB" id="A0A368K9R3"/>
<evidence type="ECO:0000256" key="4">
    <source>
        <dbReference type="ARBA" id="ARBA00022989"/>
    </source>
</evidence>
<feature type="transmembrane region" description="Helical" evidence="6">
    <location>
        <begin position="48"/>
        <end position="72"/>
    </location>
</feature>
<keyword evidence="5 6" id="KW-0472">Membrane</keyword>
<feature type="transmembrane region" description="Helical" evidence="6">
    <location>
        <begin position="269"/>
        <end position="291"/>
    </location>
</feature>
<feature type="transmembrane region" description="Helical" evidence="6">
    <location>
        <begin position="110"/>
        <end position="132"/>
    </location>
</feature>
<feature type="transmembrane region" description="Helical" evidence="6">
    <location>
        <begin position="395"/>
        <end position="416"/>
    </location>
</feature>
<dbReference type="InterPro" id="IPR036259">
    <property type="entry name" value="MFS_trans_sf"/>
</dbReference>
<dbReference type="OrthoDB" id="69054at2"/>
<evidence type="ECO:0000256" key="5">
    <source>
        <dbReference type="ARBA" id="ARBA00023136"/>
    </source>
</evidence>
<evidence type="ECO:0000256" key="6">
    <source>
        <dbReference type="SAM" id="Phobius"/>
    </source>
</evidence>
<keyword evidence="9" id="KW-1185">Reference proteome</keyword>
<feature type="transmembrane region" description="Helical" evidence="6">
    <location>
        <begin position="153"/>
        <end position="172"/>
    </location>
</feature>
<evidence type="ECO:0000313" key="9">
    <source>
        <dbReference type="Proteomes" id="UP000252387"/>
    </source>
</evidence>
<feature type="transmembrane region" description="Helical" evidence="6">
    <location>
        <begin position="303"/>
        <end position="324"/>
    </location>
</feature>
<dbReference type="InterPro" id="IPR020846">
    <property type="entry name" value="MFS_dom"/>
</dbReference>